<gene>
    <name evidence="1" type="ORF">CPAG_08766</name>
</gene>
<protein>
    <submittedName>
        <fullName evidence="1">Uncharacterized protein</fullName>
    </submittedName>
</protein>
<dbReference type="Proteomes" id="UP000054567">
    <property type="component" value="Unassembled WGS sequence"/>
</dbReference>
<sequence length="79" mass="8182">MAVSGPGCPASGAFWVCVESFLGLLRDLDGKFPTVLVPIRAGLVPTPCLDDVSIVGIGCKIQLKCQLSLFSAPGRVVHG</sequence>
<evidence type="ECO:0000313" key="2">
    <source>
        <dbReference type="Proteomes" id="UP000054567"/>
    </source>
</evidence>
<name>A0A0J6IKJ7_COCPO</name>
<organism evidence="1 2">
    <name type="scientific">Coccidioides posadasii RMSCC 3488</name>
    <dbReference type="NCBI Taxonomy" id="454284"/>
    <lineage>
        <taxon>Eukaryota</taxon>
        <taxon>Fungi</taxon>
        <taxon>Dikarya</taxon>
        <taxon>Ascomycota</taxon>
        <taxon>Pezizomycotina</taxon>
        <taxon>Eurotiomycetes</taxon>
        <taxon>Eurotiomycetidae</taxon>
        <taxon>Onygenales</taxon>
        <taxon>Onygenaceae</taxon>
        <taxon>Coccidioides</taxon>
    </lineage>
</organism>
<reference evidence="2" key="2">
    <citation type="journal article" date="2009" name="Genome Res.">
        <title>Comparative genomic analyses of the human fungal pathogens Coccidioides and their relatives.</title>
        <authorList>
            <person name="Sharpton T.J."/>
            <person name="Stajich J.E."/>
            <person name="Rounsley S.D."/>
            <person name="Gardner M.J."/>
            <person name="Wortman J.R."/>
            <person name="Jordar V.S."/>
            <person name="Maiti R."/>
            <person name="Kodira C.D."/>
            <person name="Neafsey D.E."/>
            <person name="Zeng Q."/>
            <person name="Hung C.-Y."/>
            <person name="McMahan C."/>
            <person name="Muszewska A."/>
            <person name="Grynberg M."/>
            <person name="Mandel M.A."/>
            <person name="Kellner E.M."/>
            <person name="Barker B.M."/>
            <person name="Galgiani J.N."/>
            <person name="Orbach M.J."/>
            <person name="Kirkland T.N."/>
            <person name="Cole G.T."/>
            <person name="Henn M.R."/>
            <person name="Birren B.W."/>
            <person name="Taylor J.W."/>
        </authorList>
    </citation>
    <scope>NUCLEOTIDE SEQUENCE [LARGE SCALE GENOMIC DNA]</scope>
    <source>
        <strain evidence="2">RMSCC 3488</strain>
    </source>
</reference>
<reference evidence="1 2" key="1">
    <citation type="submission" date="2007-06" db="EMBL/GenBank/DDBJ databases">
        <title>The Genome Sequence of Coccidioides posadasii RMSCC_3488.</title>
        <authorList>
            <consortium name="Coccidioides Genome Resources Consortium"/>
            <consortium name="The Broad Institute Genome Sequencing Platform"/>
            <person name="Henn M.R."/>
            <person name="Sykes S."/>
            <person name="Young S."/>
            <person name="Jaffe D."/>
            <person name="Berlin A."/>
            <person name="Alvarez P."/>
            <person name="Butler J."/>
            <person name="Gnerre S."/>
            <person name="Grabherr M."/>
            <person name="Mauceli E."/>
            <person name="Brockman W."/>
            <person name="Kodira C."/>
            <person name="Alvarado L."/>
            <person name="Zeng Q."/>
            <person name="Crawford M."/>
            <person name="Antoine C."/>
            <person name="Devon K."/>
            <person name="Galgiani J."/>
            <person name="Orsborn K."/>
            <person name="Lewis M.L."/>
            <person name="Nusbaum C."/>
            <person name="Galagan J."/>
            <person name="Birren B."/>
        </authorList>
    </citation>
    <scope>NUCLEOTIDE SEQUENCE [LARGE SCALE GENOMIC DNA]</scope>
    <source>
        <strain evidence="1 2">RMSCC 3488</strain>
    </source>
</reference>
<proteinExistence type="predicted"/>
<accession>A0A0J6IKJ7</accession>
<dbReference type="AlphaFoldDB" id="A0A0J6IKJ7"/>
<dbReference type="VEuPathDB" id="FungiDB:CPAG_08766"/>
<evidence type="ECO:0000313" key="1">
    <source>
        <dbReference type="EMBL" id="KMM72472.1"/>
    </source>
</evidence>
<dbReference type="EMBL" id="DS268114">
    <property type="protein sequence ID" value="KMM72472.1"/>
    <property type="molecule type" value="Genomic_DNA"/>
</dbReference>
<reference evidence="2" key="3">
    <citation type="journal article" date="2010" name="Genome Res.">
        <title>Population genomic sequencing of Coccidioides fungi reveals recent hybridization and transposon control.</title>
        <authorList>
            <person name="Neafsey D.E."/>
            <person name="Barker B.M."/>
            <person name="Sharpton T.J."/>
            <person name="Stajich J.E."/>
            <person name="Park D.J."/>
            <person name="Whiston E."/>
            <person name="Hung C.-Y."/>
            <person name="McMahan C."/>
            <person name="White J."/>
            <person name="Sykes S."/>
            <person name="Heiman D."/>
            <person name="Young S."/>
            <person name="Zeng Q."/>
            <person name="Abouelleil A."/>
            <person name="Aftuck L."/>
            <person name="Bessette D."/>
            <person name="Brown A."/>
            <person name="FitzGerald M."/>
            <person name="Lui A."/>
            <person name="Macdonald J.P."/>
            <person name="Priest M."/>
            <person name="Orbach M.J."/>
            <person name="Galgiani J.N."/>
            <person name="Kirkland T.N."/>
            <person name="Cole G.T."/>
            <person name="Birren B.W."/>
            <person name="Henn M.R."/>
            <person name="Taylor J.W."/>
            <person name="Rounsley S.D."/>
        </authorList>
    </citation>
    <scope>NUCLEOTIDE SEQUENCE [LARGE SCALE GENOMIC DNA]</scope>
    <source>
        <strain evidence="2">RMSCC 3488</strain>
    </source>
</reference>